<dbReference type="PRINTS" id="PR00853">
    <property type="entry name" value="XPGRADSUPER"/>
</dbReference>
<keyword evidence="6 10" id="KW-0378">Hydrolase</keyword>
<dbReference type="PANTHER" id="PTHR11081">
    <property type="entry name" value="FLAP ENDONUCLEASE FAMILY MEMBER"/>
    <property type="match status" value="1"/>
</dbReference>
<keyword evidence="4 10" id="KW-0255">Endonuclease</keyword>
<comment type="similarity">
    <text evidence="10">Belongs to the XPG/RAD2 endonuclease family. FEN1 subfamily.</text>
</comment>
<dbReference type="InterPro" id="IPR006085">
    <property type="entry name" value="XPG_DNA_repair_N"/>
</dbReference>
<accession>A0A7C4HX37</accession>
<dbReference type="CDD" id="cd09903">
    <property type="entry name" value="H3TH_FEN1-Arc"/>
    <property type="match status" value="1"/>
</dbReference>
<keyword evidence="2 10" id="KW-0540">Nuclease</keyword>
<protein>
    <recommendedName>
        <fullName evidence="10">Flap endonuclease 1</fullName>
        <shortName evidence="10">FEN-1</shortName>
        <ecNumber evidence="10">3.1.-.-</ecNumber>
    </recommendedName>
    <alternativeName>
        <fullName evidence="10">Flap structure-specific endonuclease 1</fullName>
    </alternativeName>
</protein>
<evidence type="ECO:0000256" key="3">
    <source>
        <dbReference type="ARBA" id="ARBA00022723"/>
    </source>
</evidence>
<keyword evidence="8 10" id="KW-0460">Magnesium</keyword>
<evidence type="ECO:0000256" key="6">
    <source>
        <dbReference type="ARBA" id="ARBA00022801"/>
    </source>
</evidence>
<dbReference type="EMBL" id="DRXG01000055">
    <property type="protein sequence ID" value="HHN52196.1"/>
    <property type="molecule type" value="Genomic_DNA"/>
</dbReference>
<dbReference type="InterPro" id="IPR029060">
    <property type="entry name" value="PIN-like_dom_sf"/>
</dbReference>
<dbReference type="Pfam" id="PF00752">
    <property type="entry name" value="XPG_N"/>
    <property type="match status" value="1"/>
</dbReference>
<dbReference type="CDD" id="cd09867">
    <property type="entry name" value="PIN_FEN1"/>
    <property type="match status" value="1"/>
</dbReference>
<evidence type="ECO:0000256" key="5">
    <source>
        <dbReference type="ARBA" id="ARBA00022763"/>
    </source>
</evidence>
<evidence type="ECO:0000313" key="13">
    <source>
        <dbReference type="EMBL" id="HGN89503.1"/>
    </source>
</evidence>
<feature type="domain" description="XPG-I" evidence="11">
    <location>
        <begin position="143"/>
        <end position="224"/>
    </location>
</feature>
<dbReference type="InterPro" id="IPR023426">
    <property type="entry name" value="Flap_endonuc"/>
</dbReference>
<dbReference type="EC" id="3.1.-.-" evidence="10"/>
<sequence length="344" mass="38292">MGVKIGDIIPGEAVEQTSLKKLSGKAIAFDAYNILYQFLATIRGPDGRPLMDRRGRVTSHLSGLFFRTINFLQEGLLPVYVFDGRPPEEKYRTIEKRAVSREEAGRLYEAALAEGDLEAARRYAQRAASLEKYMVESAADLLKAMGVPYVMAPSEGEAQAAYMAAKGSVYAAGSQDMDSLLFGSPRLVRNLSIVGRRKLPGRKEYVEVLPEIIYLDRLLASLGLTREQLIDIGLLVGTDYSPQVRGVGPKTALKIVKEYGSLEKAVEAGAVEVEFDIQVVRRLFLQPRVTDDYVLDWREPSEELVVELLVEEFDFSRERVGKALAELRQTLSKRSSSLDAFFGE</sequence>
<dbReference type="SMART" id="SM00279">
    <property type="entry name" value="HhH2"/>
    <property type="match status" value="1"/>
</dbReference>
<reference evidence="13" key="1">
    <citation type="journal article" date="2020" name="mSystems">
        <title>Genome- and Community-Level Interaction Insights into Carbon Utilization and Element Cycling Functions of Hydrothermarchaeota in Hydrothermal Sediment.</title>
        <authorList>
            <person name="Zhou Z."/>
            <person name="Liu Y."/>
            <person name="Xu W."/>
            <person name="Pan J."/>
            <person name="Luo Z.H."/>
            <person name="Li M."/>
        </authorList>
    </citation>
    <scope>NUCLEOTIDE SEQUENCE [LARGE SCALE GENOMIC DNA]</scope>
    <source>
        <strain evidence="14">SpSt-1073</strain>
        <strain evidence="13">SpSt-613</strain>
    </source>
</reference>
<gene>
    <name evidence="10" type="primary">fen</name>
    <name evidence="14" type="ORF">ENM30_02665</name>
    <name evidence="13" type="ORF">ENT82_00020</name>
</gene>
<dbReference type="GO" id="GO:0017108">
    <property type="term" value="F:5'-flap endonuclease activity"/>
    <property type="evidence" value="ECO:0007669"/>
    <property type="project" value="UniProtKB-UniRule"/>
</dbReference>
<evidence type="ECO:0000256" key="7">
    <source>
        <dbReference type="ARBA" id="ARBA00022839"/>
    </source>
</evidence>
<dbReference type="Gene3D" id="1.10.150.20">
    <property type="entry name" value="5' to 3' exonuclease, C-terminal subdomain"/>
    <property type="match status" value="1"/>
</dbReference>
<evidence type="ECO:0000259" key="11">
    <source>
        <dbReference type="SMART" id="SM00484"/>
    </source>
</evidence>
<feature type="binding site" evidence="10">
    <location>
        <position position="30"/>
    </location>
    <ligand>
        <name>Mg(2+)</name>
        <dbReference type="ChEBI" id="CHEBI:18420"/>
        <label>1</label>
    </ligand>
</feature>
<feature type="binding site" evidence="10">
    <location>
        <position position="176"/>
    </location>
    <ligand>
        <name>Mg(2+)</name>
        <dbReference type="ChEBI" id="CHEBI:18420"/>
        <label>2</label>
    </ligand>
</feature>
<keyword evidence="3 10" id="KW-0479">Metal-binding</keyword>
<feature type="binding site" evidence="10">
    <location>
        <position position="155"/>
    </location>
    <ligand>
        <name>Mg(2+)</name>
        <dbReference type="ChEBI" id="CHEBI:18420"/>
        <label>1</label>
    </ligand>
</feature>
<dbReference type="GO" id="GO:0043137">
    <property type="term" value="P:DNA replication, removal of RNA primer"/>
    <property type="evidence" value="ECO:0007669"/>
    <property type="project" value="UniProtKB-UniRule"/>
</dbReference>
<feature type="domain" description="XPG N-terminal" evidence="12">
    <location>
        <begin position="1"/>
        <end position="104"/>
    </location>
</feature>
<dbReference type="GO" id="GO:0008409">
    <property type="term" value="F:5'-3' exonuclease activity"/>
    <property type="evidence" value="ECO:0007669"/>
    <property type="project" value="UniProtKB-UniRule"/>
</dbReference>
<dbReference type="GO" id="GO:0006281">
    <property type="term" value="P:DNA repair"/>
    <property type="evidence" value="ECO:0007669"/>
    <property type="project" value="UniProtKB-UniRule"/>
</dbReference>
<evidence type="ECO:0000313" key="14">
    <source>
        <dbReference type="EMBL" id="HHN52196.1"/>
    </source>
</evidence>
<feature type="binding site" evidence="10">
    <location>
        <position position="239"/>
    </location>
    <ligand>
        <name>Mg(2+)</name>
        <dbReference type="ChEBI" id="CHEBI:18420"/>
        <label>2</label>
    </ligand>
</feature>
<dbReference type="AlphaFoldDB" id="A0A7C4HX37"/>
<dbReference type="SMART" id="SM00484">
    <property type="entry name" value="XPGI"/>
    <property type="match status" value="1"/>
</dbReference>
<feature type="binding site" evidence="10">
    <location>
        <position position="178"/>
    </location>
    <ligand>
        <name>Mg(2+)</name>
        <dbReference type="ChEBI" id="CHEBI:18420"/>
        <label>2</label>
    </ligand>
</feature>
<organism evidence="13">
    <name type="scientific">Caldiarchaeum subterraneum</name>
    <dbReference type="NCBI Taxonomy" id="311458"/>
    <lineage>
        <taxon>Archaea</taxon>
        <taxon>Nitrososphaerota</taxon>
        <taxon>Candidatus Caldarchaeales</taxon>
        <taxon>Candidatus Caldarchaeaceae</taxon>
        <taxon>Candidatus Caldarchaeum</taxon>
    </lineage>
</organism>
<evidence type="ECO:0000256" key="9">
    <source>
        <dbReference type="ARBA" id="ARBA00023204"/>
    </source>
</evidence>
<dbReference type="PANTHER" id="PTHR11081:SF9">
    <property type="entry name" value="FLAP ENDONUCLEASE 1"/>
    <property type="match status" value="1"/>
</dbReference>
<dbReference type="InterPro" id="IPR036279">
    <property type="entry name" value="5-3_exonuclease_C_sf"/>
</dbReference>
<proteinExistence type="inferred from homology"/>
<dbReference type="InterPro" id="IPR006086">
    <property type="entry name" value="XPG-I_dom"/>
</dbReference>
<dbReference type="Gene3D" id="3.40.50.1010">
    <property type="entry name" value="5'-nuclease"/>
    <property type="match status" value="1"/>
</dbReference>
<feature type="binding site" evidence="10">
    <location>
        <position position="83"/>
    </location>
    <ligand>
        <name>Mg(2+)</name>
        <dbReference type="ChEBI" id="CHEBI:18420"/>
        <label>1</label>
    </ligand>
</feature>
<dbReference type="InterPro" id="IPR019973">
    <property type="entry name" value="Flap_endonuc_arc"/>
</dbReference>
<dbReference type="SUPFAM" id="SSF47807">
    <property type="entry name" value="5' to 3' exonuclease, C-terminal subdomain"/>
    <property type="match status" value="1"/>
</dbReference>
<dbReference type="SUPFAM" id="SSF88723">
    <property type="entry name" value="PIN domain-like"/>
    <property type="match status" value="1"/>
</dbReference>
<keyword evidence="7 10" id="KW-0269">Exonuclease</keyword>
<evidence type="ECO:0000256" key="10">
    <source>
        <dbReference type="HAMAP-Rule" id="MF_00614"/>
    </source>
</evidence>
<comment type="cofactor">
    <cofactor evidence="10">
        <name>Mg(2+)</name>
        <dbReference type="ChEBI" id="CHEBI:18420"/>
    </cofactor>
    <text evidence="10">Binds 2 magnesium ions per subunit. They probably participate in the reaction catalyzed by the enzyme. May bind an additional third magnesium ion after substrate binding.</text>
</comment>
<dbReference type="Pfam" id="PF00867">
    <property type="entry name" value="XPG_I"/>
    <property type="match status" value="1"/>
</dbReference>
<comment type="subunit">
    <text evidence="10">Interacts with PCNA. PCNA stimulates the nuclease activity without altering cleavage specificity.</text>
</comment>
<dbReference type="InterPro" id="IPR006084">
    <property type="entry name" value="XPG/Rad2"/>
</dbReference>
<evidence type="ECO:0000256" key="8">
    <source>
        <dbReference type="ARBA" id="ARBA00022842"/>
    </source>
</evidence>
<dbReference type="SMART" id="SM00485">
    <property type="entry name" value="XPGN"/>
    <property type="match status" value="1"/>
</dbReference>
<comment type="function">
    <text evidence="10">Structure-specific nuclease with 5'-flap endonuclease and 5'-3' exonuclease activities involved in DNA replication and repair. During DNA replication, cleaves the 5'-overhanging flap structure that is generated by displacement synthesis when DNA polymerase encounters the 5'-end of a downstream Okazaki fragment. Binds the unpaired 3'-DNA end and kinks the DNA to facilitate 5' cleavage specificity. Cleaves one nucleotide into the double-stranded DNA from the junction in flap DNA, leaving a nick for ligation. Also involved in the base excision repair (BER) pathway. Acts as a genome stabilization factor that prevents flaps from equilibrating into structurs that lead to duplications and deletions. Also possesses 5'-3' exonuclease activity on nicked or gapped double-stranded DNA.</text>
</comment>
<dbReference type="GO" id="GO:0003677">
    <property type="term" value="F:DNA binding"/>
    <property type="evidence" value="ECO:0007669"/>
    <property type="project" value="UniProtKB-UniRule"/>
</dbReference>
<feature type="binding site" evidence="10">
    <location>
        <position position="157"/>
    </location>
    <ligand>
        <name>Mg(2+)</name>
        <dbReference type="ChEBI" id="CHEBI:18420"/>
        <label>1</label>
    </ligand>
</feature>
<evidence type="ECO:0000259" key="12">
    <source>
        <dbReference type="SMART" id="SM00485"/>
    </source>
</evidence>
<keyword evidence="9 10" id="KW-0234">DNA repair</keyword>
<keyword evidence="1 10" id="KW-0235">DNA replication</keyword>
<dbReference type="NCBIfam" id="TIGR03674">
    <property type="entry name" value="fen_arch"/>
    <property type="match status" value="1"/>
</dbReference>
<dbReference type="EMBL" id="DTAD01000001">
    <property type="protein sequence ID" value="HGN89503.1"/>
    <property type="molecule type" value="Genomic_DNA"/>
</dbReference>
<keyword evidence="5 10" id="KW-0227">DNA damage</keyword>
<evidence type="ECO:0000256" key="4">
    <source>
        <dbReference type="ARBA" id="ARBA00022759"/>
    </source>
</evidence>
<dbReference type="FunFam" id="3.40.50.1010:FF:000016">
    <property type="entry name" value="Flap endonuclease 1"/>
    <property type="match status" value="1"/>
</dbReference>
<evidence type="ECO:0000256" key="1">
    <source>
        <dbReference type="ARBA" id="ARBA00022705"/>
    </source>
</evidence>
<dbReference type="HAMAP" id="MF_00614">
    <property type="entry name" value="Fen"/>
    <property type="match status" value="1"/>
</dbReference>
<dbReference type="GO" id="GO:0000287">
    <property type="term" value="F:magnesium ion binding"/>
    <property type="evidence" value="ECO:0007669"/>
    <property type="project" value="UniProtKB-UniRule"/>
</dbReference>
<comment type="caution">
    <text evidence="10">Lacks conserved residue(s) required for the propagation of feature annotation.</text>
</comment>
<dbReference type="InterPro" id="IPR008918">
    <property type="entry name" value="HhH2"/>
</dbReference>
<comment type="caution">
    <text evidence="13">The sequence shown here is derived from an EMBL/GenBank/DDBJ whole genome shotgun (WGS) entry which is preliminary data.</text>
</comment>
<name>A0A7C4HX37_CALS0</name>
<evidence type="ECO:0000256" key="2">
    <source>
        <dbReference type="ARBA" id="ARBA00022722"/>
    </source>
</evidence>